<accession>A0A4R6Y4X6</accession>
<evidence type="ECO:0000313" key="2">
    <source>
        <dbReference type="EMBL" id="TDR30289.1"/>
    </source>
</evidence>
<protein>
    <recommendedName>
        <fullName evidence="4">Type F conjugative transfer system protein TrbI</fullName>
    </recommendedName>
</protein>
<keyword evidence="3" id="KW-1185">Reference proteome</keyword>
<dbReference type="Proteomes" id="UP000294480">
    <property type="component" value="Unassembled WGS sequence"/>
</dbReference>
<evidence type="ECO:0000313" key="3">
    <source>
        <dbReference type="Proteomes" id="UP000294480"/>
    </source>
</evidence>
<reference evidence="2 3" key="1">
    <citation type="submission" date="2019-03" db="EMBL/GenBank/DDBJ databases">
        <title>Genomic Encyclopedia of Type Strains, Phase IV (KMG-IV): sequencing the most valuable type-strain genomes for metagenomic binning, comparative biology and taxonomic classification.</title>
        <authorList>
            <person name="Goeker M."/>
        </authorList>
    </citation>
    <scope>NUCLEOTIDE SEQUENCE [LARGE SCALE GENOMIC DNA]</scope>
    <source>
        <strain evidence="2 3">DSM 102852</strain>
    </source>
</reference>
<organism evidence="2 3">
    <name type="scientific">Hydromonas duriensis</name>
    <dbReference type="NCBI Taxonomy" id="1527608"/>
    <lineage>
        <taxon>Bacteria</taxon>
        <taxon>Pseudomonadati</taxon>
        <taxon>Pseudomonadota</taxon>
        <taxon>Betaproteobacteria</taxon>
        <taxon>Burkholderiales</taxon>
        <taxon>Burkholderiaceae</taxon>
        <taxon>Hydromonas</taxon>
    </lineage>
</organism>
<dbReference type="AlphaFoldDB" id="A0A4R6Y4X6"/>
<dbReference type="EMBL" id="SNZE01000023">
    <property type="protein sequence ID" value="TDR30289.1"/>
    <property type="molecule type" value="Genomic_DNA"/>
</dbReference>
<comment type="caution">
    <text evidence="2">The sequence shown here is derived from an EMBL/GenBank/DDBJ whole genome shotgun (WGS) entry which is preliminary data.</text>
</comment>
<keyword evidence="1" id="KW-0812">Transmembrane</keyword>
<gene>
    <name evidence="2" type="ORF">DFR44_12313</name>
</gene>
<sequence>MDNTQQDPQVVETPKTVMDDANDMMNEHVGISLVAAIVLCFAMSLMSVVLYHFYIAPKPTKFGLLDVQKITSLIENQARQTIVENLNASEAQQQAARNSFEYNMRNLQEVINKTGDECQCVLIVKAATLNTQSKRLPDYTAQAIERMNLQPVAAPVAPVAAPQVAPSAPAVPADRIGVPTN</sequence>
<evidence type="ECO:0000256" key="1">
    <source>
        <dbReference type="SAM" id="Phobius"/>
    </source>
</evidence>
<keyword evidence="1" id="KW-0472">Membrane</keyword>
<keyword evidence="1" id="KW-1133">Transmembrane helix</keyword>
<proteinExistence type="predicted"/>
<name>A0A4R6Y4X6_9BURK</name>
<feature type="transmembrane region" description="Helical" evidence="1">
    <location>
        <begin position="29"/>
        <end position="54"/>
    </location>
</feature>
<dbReference type="RefSeq" id="WP_133621270.1">
    <property type="nucleotide sequence ID" value="NZ_SNZE01000023.1"/>
</dbReference>
<evidence type="ECO:0008006" key="4">
    <source>
        <dbReference type="Google" id="ProtNLM"/>
    </source>
</evidence>